<evidence type="ECO:0000313" key="1">
    <source>
        <dbReference type="EMBL" id="SHH24973.1"/>
    </source>
</evidence>
<reference evidence="1 2" key="1">
    <citation type="submission" date="2016-11" db="EMBL/GenBank/DDBJ databases">
        <authorList>
            <person name="Jaros S."/>
            <person name="Januszkiewicz K."/>
            <person name="Wedrychowicz H."/>
        </authorList>
    </citation>
    <scope>NUCLEOTIDE SEQUENCE [LARGE SCALE GENOMIC DNA]</scope>
    <source>
        <strain evidence="1 2">GAS242</strain>
    </source>
</reference>
<gene>
    <name evidence="1" type="ORF">SAMN05444169_6534</name>
</gene>
<accession>A0A1M5RGS1</accession>
<dbReference type="AlphaFoldDB" id="A0A1M5RGS1"/>
<sequence>MRQPWERPSLVREGDPDPNHTYFSVGRVLSQWEGVEIQLGYVYTAAVGRLGDWWALLEYGEGRAFLGRFNILKAAISNLFVRLPNQEVEGKLDCFLIKVNDFAARRHDVAHGIVRDRGWANWRLPHDPGDTTGYFLLPSHYKGRAYDSSALPTYAYTAQSMEALRHHLIQLETEAMGIAQLVNRHVSDKAREGYE</sequence>
<protein>
    <recommendedName>
        <fullName evidence="3">Cthe-2314-like HEPN domain-containing protein</fullName>
    </recommendedName>
</protein>
<organism evidence="1 2">
    <name type="scientific">Bradyrhizobium erythrophlei</name>
    <dbReference type="NCBI Taxonomy" id="1437360"/>
    <lineage>
        <taxon>Bacteria</taxon>
        <taxon>Pseudomonadati</taxon>
        <taxon>Pseudomonadota</taxon>
        <taxon>Alphaproteobacteria</taxon>
        <taxon>Hyphomicrobiales</taxon>
        <taxon>Nitrobacteraceae</taxon>
        <taxon>Bradyrhizobium</taxon>
    </lineage>
</organism>
<evidence type="ECO:0000313" key="2">
    <source>
        <dbReference type="Proteomes" id="UP000190675"/>
    </source>
</evidence>
<proteinExistence type="predicted"/>
<evidence type="ECO:0008006" key="3">
    <source>
        <dbReference type="Google" id="ProtNLM"/>
    </source>
</evidence>
<dbReference type="Proteomes" id="UP000190675">
    <property type="component" value="Chromosome I"/>
</dbReference>
<dbReference type="EMBL" id="LT670818">
    <property type="protein sequence ID" value="SHH24973.1"/>
    <property type="molecule type" value="Genomic_DNA"/>
</dbReference>
<name>A0A1M5RGS1_9BRAD</name>